<protein>
    <submittedName>
        <fullName evidence="1">Uncharacterized protein</fullName>
    </submittedName>
</protein>
<name>A0A1B8YJ65_9GAMM</name>
<dbReference type="InterPro" id="IPR024410">
    <property type="entry name" value="Phage_TAC_12"/>
</dbReference>
<comment type="caution">
    <text evidence="1">The sequence shown here is derived from an EMBL/GenBank/DDBJ whole genome shotgun (WGS) entry which is preliminary data.</text>
</comment>
<dbReference type="EMBL" id="LOIC01000044">
    <property type="protein sequence ID" value="OCA55137.1"/>
    <property type="molecule type" value="Genomic_DNA"/>
</dbReference>
<reference evidence="2" key="1">
    <citation type="submission" date="2015-11" db="EMBL/GenBank/DDBJ databases">
        <authorList>
            <person name="Tobias N.J."/>
            <person name="Mishra B."/>
            <person name="Gupta D.K."/>
            <person name="Thines M."/>
            <person name="Stinear T.P."/>
            <person name="Bode H.B."/>
        </authorList>
    </citation>
    <scope>NUCLEOTIDE SEQUENCE [LARGE SCALE GENOMIC DNA]</scope>
    <source>
        <strain evidence="2">PB45.5</strain>
    </source>
</reference>
<dbReference type="RefSeq" id="WP_065389992.1">
    <property type="nucleotide sequence ID" value="NZ_CAWMQN010000044.1"/>
</dbReference>
<keyword evidence="2" id="KW-1185">Reference proteome</keyword>
<proteinExistence type="predicted"/>
<evidence type="ECO:0000313" key="1">
    <source>
        <dbReference type="EMBL" id="OCA55137.1"/>
    </source>
</evidence>
<sequence length="114" mass="12644">MSIKSSLLKTKNTVIEVELFETKVNLRRLSAAELLDQEEAVQKASDDGDIRKASLLNIQLIIDCLVDETGKKLHVDEVPTADELLRAHDNVALLDAIAKVKRHSIGTLEEAEKN</sequence>
<organism evidence="1 2">
    <name type="scientific">Photorhabdus namnaonensis</name>
    <dbReference type="NCBI Taxonomy" id="1851568"/>
    <lineage>
        <taxon>Bacteria</taxon>
        <taxon>Pseudomonadati</taxon>
        <taxon>Pseudomonadota</taxon>
        <taxon>Gammaproteobacteria</taxon>
        <taxon>Enterobacterales</taxon>
        <taxon>Morganellaceae</taxon>
        <taxon>Photorhabdus</taxon>
    </lineage>
</organism>
<evidence type="ECO:0000313" key="2">
    <source>
        <dbReference type="Proteomes" id="UP000092665"/>
    </source>
</evidence>
<accession>A0A1B8YJ65</accession>
<dbReference type="Proteomes" id="UP000092665">
    <property type="component" value="Unassembled WGS sequence"/>
</dbReference>
<gene>
    <name evidence="1" type="ORF">Phpb_01755</name>
</gene>
<dbReference type="Pfam" id="PF16462">
    <property type="entry name" value="Phage_TAC_14"/>
    <property type="match status" value="1"/>
</dbReference>
<dbReference type="AlphaFoldDB" id="A0A1B8YJ65"/>